<dbReference type="Proteomes" id="UP000663888">
    <property type="component" value="Unassembled WGS sequence"/>
</dbReference>
<name>A0A8H2Y6S7_9AGAM</name>
<reference evidence="1" key="1">
    <citation type="submission" date="2021-01" db="EMBL/GenBank/DDBJ databases">
        <authorList>
            <person name="Kaushik A."/>
        </authorList>
    </citation>
    <scope>NUCLEOTIDE SEQUENCE</scope>
    <source>
        <strain evidence="1">AG4-R118</strain>
    </source>
</reference>
<gene>
    <name evidence="1" type="ORF">RDB_LOCUS48337</name>
</gene>
<sequence>MAQLVMYELGKLNSLPINADGSMSVKVSPTALYALKVKSHFSKRLYPYLFYFSTARQSIRPLYLGIYGSGHIDPSLKPNGKLTFGYNNDNMIPGALSFSIAPDEGYFQLFLTTSPGDFDLLAQLSPFTKSKPCHATTYNGYGDGLEIRRFSLLGPYETNVISLPTTPSSSFAGHLPDIVAAQVFGISMAERQRVDVNCGLEQMALPESTVLELLSERLIEAALLWSVVSLKVTCKAFNNP</sequence>
<evidence type="ECO:0000313" key="2">
    <source>
        <dbReference type="Proteomes" id="UP000663888"/>
    </source>
</evidence>
<proteinExistence type="predicted"/>
<accession>A0A8H2Y6S7</accession>
<dbReference type="AlphaFoldDB" id="A0A8H2Y6S7"/>
<evidence type="ECO:0000313" key="1">
    <source>
        <dbReference type="EMBL" id="CAE6439773.1"/>
    </source>
</evidence>
<organism evidence="1 2">
    <name type="scientific">Rhizoctonia solani</name>
    <dbReference type="NCBI Taxonomy" id="456999"/>
    <lineage>
        <taxon>Eukaryota</taxon>
        <taxon>Fungi</taxon>
        <taxon>Dikarya</taxon>
        <taxon>Basidiomycota</taxon>
        <taxon>Agaricomycotina</taxon>
        <taxon>Agaricomycetes</taxon>
        <taxon>Cantharellales</taxon>
        <taxon>Ceratobasidiaceae</taxon>
        <taxon>Rhizoctonia</taxon>
    </lineage>
</organism>
<dbReference type="EMBL" id="CAJMWX010000947">
    <property type="protein sequence ID" value="CAE6439773.1"/>
    <property type="molecule type" value="Genomic_DNA"/>
</dbReference>
<comment type="caution">
    <text evidence="1">The sequence shown here is derived from an EMBL/GenBank/DDBJ whole genome shotgun (WGS) entry which is preliminary data.</text>
</comment>
<protein>
    <submittedName>
        <fullName evidence="1">Uncharacterized protein</fullName>
    </submittedName>
</protein>